<name>A0A1Y5RFB0_9RHOB</name>
<sequence>MTPPDFKALLVQSLLTPKDAARQLIAFNLSRRWLWMALALMTVLNAIVYSVSIRLSPPVAGTDGVAFVPLFHSPFLFTMLLFGALVITVFTLQWIGQRIGGKARLGDILVLLTWMQVLRLLLQIGVAVLMLLAPMLAVLLVLISSFWGIYILVNFVDAAHQFDSKLKSVGVIILAVFAIAVGMAIILTTIGLAVMGAS</sequence>
<feature type="transmembrane region" description="Helical" evidence="5">
    <location>
        <begin position="33"/>
        <end position="55"/>
    </location>
</feature>
<evidence type="ECO:0000259" key="6">
    <source>
        <dbReference type="Pfam" id="PF04893"/>
    </source>
</evidence>
<keyword evidence="3 5" id="KW-1133">Transmembrane helix</keyword>
<evidence type="ECO:0000313" key="7">
    <source>
        <dbReference type="EMBL" id="SLN13511.1"/>
    </source>
</evidence>
<keyword evidence="4 5" id="KW-0472">Membrane</keyword>
<feature type="transmembrane region" description="Helical" evidence="5">
    <location>
        <begin position="168"/>
        <end position="195"/>
    </location>
</feature>
<feature type="transmembrane region" description="Helical" evidence="5">
    <location>
        <begin position="108"/>
        <end position="130"/>
    </location>
</feature>
<reference evidence="7 8" key="1">
    <citation type="submission" date="2017-03" db="EMBL/GenBank/DDBJ databases">
        <authorList>
            <person name="Afonso C.L."/>
            <person name="Miller P.J."/>
            <person name="Scott M.A."/>
            <person name="Spackman E."/>
            <person name="Goraichik I."/>
            <person name="Dimitrov K.M."/>
            <person name="Suarez D.L."/>
            <person name="Swayne D.E."/>
        </authorList>
    </citation>
    <scope>NUCLEOTIDE SEQUENCE [LARGE SCALE GENOMIC DNA]</scope>
    <source>
        <strain evidence="7 8">CECT 8287</strain>
    </source>
</reference>
<evidence type="ECO:0000256" key="5">
    <source>
        <dbReference type="SAM" id="Phobius"/>
    </source>
</evidence>
<feature type="domain" description="Yip1" evidence="6">
    <location>
        <begin position="12"/>
        <end position="185"/>
    </location>
</feature>
<feature type="transmembrane region" description="Helical" evidence="5">
    <location>
        <begin position="136"/>
        <end position="156"/>
    </location>
</feature>
<evidence type="ECO:0000256" key="2">
    <source>
        <dbReference type="ARBA" id="ARBA00022692"/>
    </source>
</evidence>
<evidence type="ECO:0000256" key="4">
    <source>
        <dbReference type="ARBA" id="ARBA00023136"/>
    </source>
</evidence>
<accession>A0A1Y5RFB0</accession>
<feature type="transmembrane region" description="Helical" evidence="5">
    <location>
        <begin position="75"/>
        <end position="96"/>
    </location>
</feature>
<dbReference type="RefSeq" id="WP_235862130.1">
    <property type="nucleotide sequence ID" value="NZ_FWFL01000001.1"/>
</dbReference>
<gene>
    <name evidence="7" type="ORF">PEL8287_00530</name>
</gene>
<comment type="subcellular location">
    <subcellularLocation>
        <location evidence="1">Membrane</location>
        <topology evidence="1">Multi-pass membrane protein</topology>
    </subcellularLocation>
</comment>
<dbReference type="Pfam" id="PF04893">
    <property type="entry name" value="Yip1"/>
    <property type="match status" value="1"/>
</dbReference>
<keyword evidence="2 5" id="KW-0812">Transmembrane</keyword>
<dbReference type="InterPro" id="IPR006977">
    <property type="entry name" value="Yip1_dom"/>
</dbReference>
<evidence type="ECO:0000313" key="8">
    <source>
        <dbReference type="Proteomes" id="UP000193827"/>
    </source>
</evidence>
<evidence type="ECO:0000256" key="1">
    <source>
        <dbReference type="ARBA" id="ARBA00004141"/>
    </source>
</evidence>
<evidence type="ECO:0000256" key="3">
    <source>
        <dbReference type="ARBA" id="ARBA00022989"/>
    </source>
</evidence>
<protein>
    <submittedName>
        <fullName evidence="7">Yip1 domain protein</fullName>
    </submittedName>
</protein>
<keyword evidence="8" id="KW-1185">Reference proteome</keyword>
<dbReference type="GO" id="GO:0016020">
    <property type="term" value="C:membrane"/>
    <property type="evidence" value="ECO:0007669"/>
    <property type="project" value="UniProtKB-SubCell"/>
</dbReference>
<dbReference type="AlphaFoldDB" id="A0A1Y5RFB0"/>
<dbReference type="Proteomes" id="UP000193827">
    <property type="component" value="Unassembled WGS sequence"/>
</dbReference>
<proteinExistence type="predicted"/>
<dbReference type="EMBL" id="FWFL01000001">
    <property type="protein sequence ID" value="SLN13511.1"/>
    <property type="molecule type" value="Genomic_DNA"/>
</dbReference>
<organism evidence="7 8">
    <name type="scientific">Roseovarius litorisediminis</name>
    <dbReference type="NCBI Taxonomy" id="1312363"/>
    <lineage>
        <taxon>Bacteria</taxon>
        <taxon>Pseudomonadati</taxon>
        <taxon>Pseudomonadota</taxon>
        <taxon>Alphaproteobacteria</taxon>
        <taxon>Rhodobacterales</taxon>
        <taxon>Roseobacteraceae</taxon>
        <taxon>Roseovarius</taxon>
    </lineage>
</organism>